<keyword evidence="1" id="KW-0472">Membrane</keyword>
<dbReference type="Proteomes" id="UP001180020">
    <property type="component" value="Unassembled WGS sequence"/>
</dbReference>
<gene>
    <name evidence="2" type="ORF">QJS10_CPB19g00119</name>
</gene>
<protein>
    <submittedName>
        <fullName evidence="2">Uncharacterized protein</fullName>
    </submittedName>
</protein>
<evidence type="ECO:0000256" key="1">
    <source>
        <dbReference type="SAM" id="Phobius"/>
    </source>
</evidence>
<reference evidence="2" key="1">
    <citation type="journal article" date="2023" name="Nat. Commun.">
        <title>Diploid and tetraploid genomes of Acorus and the evolution of monocots.</title>
        <authorList>
            <person name="Ma L."/>
            <person name="Liu K.W."/>
            <person name="Li Z."/>
            <person name="Hsiao Y.Y."/>
            <person name="Qi Y."/>
            <person name="Fu T."/>
            <person name="Tang G.D."/>
            <person name="Zhang D."/>
            <person name="Sun W.H."/>
            <person name="Liu D.K."/>
            <person name="Li Y."/>
            <person name="Chen G.Z."/>
            <person name="Liu X.D."/>
            <person name="Liao X.Y."/>
            <person name="Jiang Y.T."/>
            <person name="Yu X."/>
            <person name="Hao Y."/>
            <person name="Huang J."/>
            <person name="Zhao X.W."/>
            <person name="Ke S."/>
            <person name="Chen Y.Y."/>
            <person name="Wu W.L."/>
            <person name="Hsu J.L."/>
            <person name="Lin Y.F."/>
            <person name="Huang M.D."/>
            <person name="Li C.Y."/>
            <person name="Huang L."/>
            <person name="Wang Z.W."/>
            <person name="Zhao X."/>
            <person name="Zhong W.Y."/>
            <person name="Peng D.H."/>
            <person name="Ahmad S."/>
            <person name="Lan S."/>
            <person name="Zhang J.S."/>
            <person name="Tsai W.C."/>
            <person name="Van de Peer Y."/>
            <person name="Liu Z.J."/>
        </authorList>
    </citation>
    <scope>NUCLEOTIDE SEQUENCE</scope>
    <source>
        <strain evidence="2">CP</strain>
    </source>
</reference>
<organism evidence="2 3">
    <name type="scientific">Acorus calamus</name>
    <name type="common">Sweet flag</name>
    <dbReference type="NCBI Taxonomy" id="4465"/>
    <lineage>
        <taxon>Eukaryota</taxon>
        <taxon>Viridiplantae</taxon>
        <taxon>Streptophyta</taxon>
        <taxon>Embryophyta</taxon>
        <taxon>Tracheophyta</taxon>
        <taxon>Spermatophyta</taxon>
        <taxon>Magnoliopsida</taxon>
        <taxon>Liliopsida</taxon>
        <taxon>Acoraceae</taxon>
        <taxon>Acorus</taxon>
    </lineage>
</organism>
<sequence length="79" mass="8808">MFCGIEPISSFDVRSTDLRDGDESKSAGRGPLKLLKLRSSVLKFFIILIGIGPVKLFWFAPNHKRLFKAETLCGIAPEK</sequence>
<accession>A0AAV9CJK1</accession>
<keyword evidence="3" id="KW-1185">Reference proteome</keyword>
<comment type="caution">
    <text evidence="2">The sequence shown here is derived from an EMBL/GenBank/DDBJ whole genome shotgun (WGS) entry which is preliminary data.</text>
</comment>
<keyword evidence="1" id="KW-1133">Transmembrane helix</keyword>
<proteinExistence type="predicted"/>
<reference evidence="2" key="2">
    <citation type="submission" date="2023-06" db="EMBL/GenBank/DDBJ databases">
        <authorList>
            <person name="Ma L."/>
            <person name="Liu K.-W."/>
            <person name="Li Z."/>
            <person name="Hsiao Y.-Y."/>
            <person name="Qi Y."/>
            <person name="Fu T."/>
            <person name="Tang G."/>
            <person name="Zhang D."/>
            <person name="Sun W.-H."/>
            <person name="Liu D.-K."/>
            <person name="Li Y."/>
            <person name="Chen G.-Z."/>
            <person name="Liu X.-D."/>
            <person name="Liao X.-Y."/>
            <person name="Jiang Y.-T."/>
            <person name="Yu X."/>
            <person name="Hao Y."/>
            <person name="Huang J."/>
            <person name="Zhao X.-W."/>
            <person name="Ke S."/>
            <person name="Chen Y.-Y."/>
            <person name="Wu W.-L."/>
            <person name="Hsu J.-L."/>
            <person name="Lin Y.-F."/>
            <person name="Huang M.-D."/>
            <person name="Li C.-Y."/>
            <person name="Huang L."/>
            <person name="Wang Z.-W."/>
            <person name="Zhao X."/>
            <person name="Zhong W.-Y."/>
            <person name="Peng D.-H."/>
            <person name="Ahmad S."/>
            <person name="Lan S."/>
            <person name="Zhang J.-S."/>
            <person name="Tsai W.-C."/>
            <person name="Van De Peer Y."/>
            <person name="Liu Z.-J."/>
        </authorList>
    </citation>
    <scope>NUCLEOTIDE SEQUENCE</scope>
    <source>
        <strain evidence="2">CP</strain>
        <tissue evidence="2">Leaves</tissue>
    </source>
</reference>
<evidence type="ECO:0000313" key="2">
    <source>
        <dbReference type="EMBL" id="KAK1288398.1"/>
    </source>
</evidence>
<dbReference type="EMBL" id="JAUJYO010000019">
    <property type="protein sequence ID" value="KAK1288398.1"/>
    <property type="molecule type" value="Genomic_DNA"/>
</dbReference>
<evidence type="ECO:0000313" key="3">
    <source>
        <dbReference type="Proteomes" id="UP001180020"/>
    </source>
</evidence>
<dbReference type="AlphaFoldDB" id="A0AAV9CJK1"/>
<feature type="transmembrane region" description="Helical" evidence="1">
    <location>
        <begin position="41"/>
        <end position="60"/>
    </location>
</feature>
<name>A0AAV9CJK1_ACOCL</name>
<keyword evidence="1" id="KW-0812">Transmembrane</keyword>